<reference evidence="1 2" key="1">
    <citation type="journal article" date="2018" name="Plant J.">
        <title>Genome sequences of Chlorella sorokiniana UTEX 1602 and Micractinium conductrix SAG 241.80: implications to maltose excretion by a green alga.</title>
        <authorList>
            <person name="Arriola M.B."/>
            <person name="Velmurugan N."/>
            <person name="Zhang Y."/>
            <person name="Plunkett M.H."/>
            <person name="Hondzo H."/>
            <person name="Barney B.M."/>
        </authorList>
    </citation>
    <scope>NUCLEOTIDE SEQUENCE [LARGE SCALE GENOMIC DNA]</scope>
    <source>
        <strain evidence="1 2">SAG 241.80</strain>
    </source>
</reference>
<gene>
    <name evidence="1" type="ORF">C2E20_6002</name>
</gene>
<accession>A0A2P6V979</accession>
<comment type="caution">
    <text evidence="1">The sequence shown here is derived from an EMBL/GenBank/DDBJ whole genome shotgun (WGS) entry which is preliminary data.</text>
</comment>
<name>A0A2P6V979_9CHLO</name>
<dbReference type="EMBL" id="LHPF02000019">
    <property type="protein sequence ID" value="PSC70646.1"/>
    <property type="molecule type" value="Genomic_DNA"/>
</dbReference>
<organism evidence="1 2">
    <name type="scientific">Micractinium conductrix</name>
    <dbReference type="NCBI Taxonomy" id="554055"/>
    <lineage>
        <taxon>Eukaryota</taxon>
        <taxon>Viridiplantae</taxon>
        <taxon>Chlorophyta</taxon>
        <taxon>core chlorophytes</taxon>
        <taxon>Trebouxiophyceae</taxon>
        <taxon>Chlorellales</taxon>
        <taxon>Chlorellaceae</taxon>
        <taxon>Chlorella clade</taxon>
        <taxon>Micractinium</taxon>
    </lineage>
</organism>
<evidence type="ECO:0000313" key="1">
    <source>
        <dbReference type="EMBL" id="PSC70646.1"/>
    </source>
</evidence>
<dbReference type="InterPro" id="IPR036116">
    <property type="entry name" value="FN3_sf"/>
</dbReference>
<dbReference type="SUPFAM" id="SSF49265">
    <property type="entry name" value="Fibronectin type III"/>
    <property type="match status" value="1"/>
</dbReference>
<dbReference type="AlphaFoldDB" id="A0A2P6V979"/>
<evidence type="ECO:0000313" key="2">
    <source>
        <dbReference type="Proteomes" id="UP000239649"/>
    </source>
</evidence>
<sequence>MVALKPAGVPLPRAIASLIVAGCVAVLFVEFSDYRLGLSAALYSPGAGGSSGTAAAQHVAAGAARQLVLPTSFAGVRHWAIPGELLRSPLAPDPRAGVLHLYLKALRWPDGHLRIKGFAAFDTVAPPVRRENYTFAHVPEVYRHLRLGLRSASGGWERKVALEYPFNRCELQSRSPGFDYAACLAAEKAKQWAQYPIPDISIDLGATSDTDYELFIYGWPRHVDLAAQLQEALARPPLRPFPPRPPSLYRALPYLSTIHPTRVARILRWSNQYHAAVGLRGALLYVLSKDVAALESNPVIGMLVAARRLTLVLWDDFAWLRQWRDFDLQVVESHAVLSMWGQHARALVMDLDEFFVPAKAGDRLPAMLSQGCLARLRPECLYFSRYNIFPHDGSGEPVVEPPLWRQQGPNPLRRYRWRSPQTSPKALVDGSRVLPMSVHFTAICSGTSEVADGSSTGKLRHCPSYPVIARIWRILDVVYFELKPPYTTIHTQYKIAGSRLPNGGTPILILGRGSPLENGNLLFSIAPPNFRAGKYLFQASSVSSCGESEYGNPKKFTMPIPLPGKTTIRSLSVKARPLCSQLTPKLFYSTGCSVIDVLFKPPPKLINAWLNFKVRCTLEACPSPCACSGAGKKSAAGGAPMHLLPPCERVWTTEGPGVSAAGGLRRLRVPFVAVDSNVIYKCEVTAYNVIGDGPTSPAARVVLPFGPPTLNPPGITAATVSSSNKLTVVVAPVDGSVSGYLVTVAPVGGKGTILVRSGAGTRTSNGIEFYFTPADGLLWDTTYDVSVSYVNGKYGSSYFLVGSRLPPTRVKTPIDPRTLPSIDSISFKDRAQCSQLSWDEFEKSGCAEVVVIVNRPELLTTDMPSGMYKVVCLPQGCAAEPPNSRRRLLYDVPPPCERMLRVIGEGASTGNTDGRRLFRLPFVPLDANVEHRCYVQMRYTEGFGPASAIKTAAVPYGPPATGSAAGTPTIYSITANAAGRLAVAITTYRSGPYLLVGKPADGAVGAEIRMPWASGATGYVTSDMYTGGVLYDFTVAYVTGEYGSSYYFIGVESPVKQFKTPA</sequence>
<proteinExistence type="predicted"/>
<dbReference type="Proteomes" id="UP000239649">
    <property type="component" value="Unassembled WGS sequence"/>
</dbReference>
<keyword evidence="2" id="KW-1185">Reference proteome</keyword>
<protein>
    <submittedName>
        <fullName evidence="1">Sidekick isoform X1</fullName>
    </submittedName>
</protein>
<dbReference type="OrthoDB" id="531635at2759"/>